<dbReference type="InterPro" id="IPR050482">
    <property type="entry name" value="Sensor_HK_TwoCompSys"/>
</dbReference>
<dbReference type="Proteomes" id="UP000235739">
    <property type="component" value="Unassembled WGS sequence"/>
</dbReference>
<organism evidence="7 8">
    <name type="scientific">Glutamicibacter arilaitensis</name>
    <dbReference type="NCBI Taxonomy" id="256701"/>
    <lineage>
        <taxon>Bacteria</taxon>
        <taxon>Bacillati</taxon>
        <taxon>Actinomycetota</taxon>
        <taxon>Actinomycetes</taxon>
        <taxon>Micrococcales</taxon>
        <taxon>Micrococcaceae</taxon>
        <taxon>Glutamicibacter</taxon>
    </lineage>
</organism>
<feature type="transmembrane region" description="Helical" evidence="5">
    <location>
        <begin position="78"/>
        <end position="96"/>
    </location>
</feature>
<evidence type="ECO:0000256" key="2">
    <source>
        <dbReference type="ARBA" id="ARBA00022777"/>
    </source>
</evidence>
<dbReference type="InterPro" id="IPR011712">
    <property type="entry name" value="Sig_transdc_His_kin_sub3_dim/P"/>
</dbReference>
<dbReference type="InterPro" id="IPR036890">
    <property type="entry name" value="HATPase_C_sf"/>
</dbReference>
<feature type="compositionally biased region" description="Basic residues" evidence="4">
    <location>
        <begin position="1"/>
        <end position="10"/>
    </location>
</feature>
<protein>
    <recommendedName>
        <fullName evidence="6">Signal transduction histidine kinase subgroup 3 dimerisation and phosphoacceptor domain-containing protein</fullName>
    </recommendedName>
</protein>
<evidence type="ECO:0000313" key="8">
    <source>
        <dbReference type="Proteomes" id="UP000235739"/>
    </source>
</evidence>
<dbReference type="AlphaFoldDB" id="A0A2N7RYF1"/>
<reference evidence="7 8" key="1">
    <citation type="journal article" date="2017" name="Elife">
        <title>Extensive horizontal gene transfer in cheese-associated bacteria.</title>
        <authorList>
            <person name="Bonham K.S."/>
            <person name="Wolfe B.E."/>
            <person name="Dutton R.J."/>
        </authorList>
    </citation>
    <scope>NUCLEOTIDE SEQUENCE [LARGE SCALE GENOMIC DNA]</scope>
    <source>
        <strain evidence="7 8">JB182</strain>
    </source>
</reference>
<evidence type="ECO:0000256" key="1">
    <source>
        <dbReference type="ARBA" id="ARBA00022679"/>
    </source>
</evidence>
<feature type="transmembrane region" description="Helical" evidence="5">
    <location>
        <begin position="178"/>
        <end position="199"/>
    </location>
</feature>
<feature type="transmembrane region" description="Helical" evidence="5">
    <location>
        <begin position="116"/>
        <end position="141"/>
    </location>
</feature>
<keyword evidence="1" id="KW-0808">Transferase</keyword>
<feature type="domain" description="Signal transduction histidine kinase subgroup 3 dimerisation and phosphoacceptor" evidence="6">
    <location>
        <begin position="217"/>
        <end position="284"/>
    </location>
</feature>
<proteinExistence type="predicted"/>
<dbReference type="Gene3D" id="1.20.5.1930">
    <property type="match status" value="1"/>
</dbReference>
<feature type="transmembrane region" description="Helical" evidence="5">
    <location>
        <begin position="50"/>
        <end position="69"/>
    </location>
</feature>
<dbReference type="GO" id="GO:0000155">
    <property type="term" value="F:phosphorelay sensor kinase activity"/>
    <property type="evidence" value="ECO:0007669"/>
    <property type="project" value="InterPro"/>
</dbReference>
<evidence type="ECO:0000259" key="6">
    <source>
        <dbReference type="Pfam" id="PF07730"/>
    </source>
</evidence>
<dbReference type="Pfam" id="PF07730">
    <property type="entry name" value="HisKA_3"/>
    <property type="match status" value="1"/>
</dbReference>
<gene>
    <name evidence="7" type="ORF">CIK84_16285</name>
</gene>
<dbReference type="GO" id="GO:0016020">
    <property type="term" value="C:membrane"/>
    <property type="evidence" value="ECO:0007669"/>
    <property type="project" value="InterPro"/>
</dbReference>
<evidence type="ECO:0000256" key="5">
    <source>
        <dbReference type="SAM" id="Phobius"/>
    </source>
</evidence>
<sequence length="404" mass="43860">MGNYLRRVRGDRHAQGQGSPMSQCPPDGNGASQEACGLDDDQKFWDRRGWLVAGVWVIFLVFPIMDLLVEDYPLSTRIIGLGLVALFAGVYLQSYAKFSWTIGRGGTSTRRAHVNFLILCVIILVGIPVTGLTAMGLFPFITSYAAFLLTRKWLIGTYAIVLVLSFALPLAFGRFLDAIFLIGLNIVLMVVYAITVAAISRSASAEKIRSDYLLVAEQERVARDVHDGIGHSLTALNLKAQLALRLLDEEDYGQVRGELEQLSALAVNALDSVRTTVQGLSRQDLAAELAELQQACTDNNLEFTVAGTAEQIPLTLRSHIAWILREAVTNVLRHAHASTVVIHIGSTRVSVDDDGDGLQPNAVGHGIRGMQERARQFNASCSVGASRLGGTSVQVVFADKGKTQ</sequence>
<keyword evidence="5" id="KW-0472">Membrane</keyword>
<keyword evidence="2" id="KW-0418">Kinase</keyword>
<evidence type="ECO:0000256" key="4">
    <source>
        <dbReference type="SAM" id="MobiDB-lite"/>
    </source>
</evidence>
<evidence type="ECO:0000256" key="3">
    <source>
        <dbReference type="ARBA" id="ARBA00023012"/>
    </source>
</evidence>
<keyword evidence="3" id="KW-0902">Two-component regulatory system</keyword>
<keyword evidence="5" id="KW-0812">Transmembrane</keyword>
<feature type="region of interest" description="Disordered" evidence="4">
    <location>
        <begin position="1"/>
        <end position="33"/>
    </location>
</feature>
<dbReference type="SUPFAM" id="SSF55874">
    <property type="entry name" value="ATPase domain of HSP90 chaperone/DNA topoisomerase II/histidine kinase"/>
    <property type="match status" value="1"/>
</dbReference>
<dbReference type="EMBL" id="PNQX01000003">
    <property type="protein sequence ID" value="PMQ18925.1"/>
    <property type="molecule type" value="Genomic_DNA"/>
</dbReference>
<dbReference type="CDD" id="cd16917">
    <property type="entry name" value="HATPase_UhpB-NarQ-NarX-like"/>
    <property type="match status" value="1"/>
</dbReference>
<dbReference type="Gene3D" id="3.30.565.10">
    <property type="entry name" value="Histidine kinase-like ATPase, C-terminal domain"/>
    <property type="match status" value="1"/>
</dbReference>
<evidence type="ECO:0000313" key="7">
    <source>
        <dbReference type="EMBL" id="PMQ18925.1"/>
    </source>
</evidence>
<comment type="caution">
    <text evidence="7">The sequence shown here is derived from an EMBL/GenBank/DDBJ whole genome shotgun (WGS) entry which is preliminary data.</text>
</comment>
<keyword evidence="5" id="KW-1133">Transmembrane helix</keyword>
<name>A0A2N7RYF1_9MICC</name>
<dbReference type="GO" id="GO:0046983">
    <property type="term" value="F:protein dimerization activity"/>
    <property type="evidence" value="ECO:0007669"/>
    <property type="project" value="InterPro"/>
</dbReference>
<dbReference type="PANTHER" id="PTHR24421">
    <property type="entry name" value="NITRATE/NITRITE SENSOR PROTEIN NARX-RELATED"/>
    <property type="match status" value="1"/>
</dbReference>
<feature type="transmembrane region" description="Helical" evidence="5">
    <location>
        <begin position="153"/>
        <end position="172"/>
    </location>
</feature>
<accession>A0A2N7RYF1</accession>